<proteinExistence type="predicted"/>
<gene>
    <name evidence="3" type="ORF">MYCIT1_LOCUS30377</name>
</gene>
<evidence type="ECO:0000259" key="2">
    <source>
        <dbReference type="PROSITE" id="PS50174"/>
    </source>
</evidence>
<dbReference type="PROSITE" id="PS50174">
    <property type="entry name" value="G_PATCH"/>
    <property type="match status" value="1"/>
</dbReference>
<dbReference type="GO" id="GO:0003676">
    <property type="term" value="F:nucleic acid binding"/>
    <property type="evidence" value="ECO:0007669"/>
    <property type="project" value="InterPro"/>
</dbReference>
<dbReference type="EMBL" id="CAVNYO010000440">
    <property type="protein sequence ID" value="CAK5279978.1"/>
    <property type="molecule type" value="Genomic_DNA"/>
</dbReference>
<feature type="compositionally biased region" description="Pro residues" evidence="1">
    <location>
        <begin position="350"/>
        <end position="359"/>
    </location>
</feature>
<protein>
    <recommendedName>
        <fullName evidence="2">G-patch domain-containing protein</fullName>
    </recommendedName>
</protein>
<dbReference type="InterPro" id="IPR013087">
    <property type="entry name" value="Znf_C2H2_type"/>
</dbReference>
<feature type="compositionally biased region" description="Low complexity" evidence="1">
    <location>
        <begin position="360"/>
        <end position="369"/>
    </location>
</feature>
<dbReference type="SMART" id="SM00443">
    <property type="entry name" value="G_patch"/>
    <property type="match status" value="1"/>
</dbReference>
<reference evidence="3" key="1">
    <citation type="submission" date="2023-11" db="EMBL/GenBank/DDBJ databases">
        <authorList>
            <person name="De Vega J J."/>
            <person name="De Vega J J."/>
        </authorList>
    </citation>
    <scope>NUCLEOTIDE SEQUENCE</scope>
</reference>
<comment type="caution">
    <text evidence="3">The sequence shown here is derived from an EMBL/GenBank/DDBJ whole genome shotgun (WGS) entry which is preliminary data.</text>
</comment>
<feature type="compositionally biased region" description="Basic and acidic residues" evidence="1">
    <location>
        <begin position="253"/>
        <end position="265"/>
    </location>
</feature>
<feature type="compositionally biased region" description="Low complexity" evidence="1">
    <location>
        <begin position="54"/>
        <end position="65"/>
    </location>
</feature>
<dbReference type="InterPro" id="IPR036236">
    <property type="entry name" value="Znf_C2H2_sf"/>
</dbReference>
<name>A0AAD2HSF0_9AGAR</name>
<feature type="region of interest" description="Disordered" evidence="1">
    <location>
        <begin position="246"/>
        <end position="265"/>
    </location>
</feature>
<feature type="region of interest" description="Disordered" evidence="1">
    <location>
        <begin position="333"/>
        <end position="387"/>
    </location>
</feature>
<organism evidence="3 4">
    <name type="scientific">Mycena citricolor</name>
    <dbReference type="NCBI Taxonomy" id="2018698"/>
    <lineage>
        <taxon>Eukaryota</taxon>
        <taxon>Fungi</taxon>
        <taxon>Dikarya</taxon>
        <taxon>Basidiomycota</taxon>
        <taxon>Agaricomycotina</taxon>
        <taxon>Agaricomycetes</taxon>
        <taxon>Agaricomycetidae</taxon>
        <taxon>Agaricales</taxon>
        <taxon>Marasmiineae</taxon>
        <taxon>Mycenaceae</taxon>
        <taxon>Mycena</taxon>
    </lineage>
</organism>
<dbReference type="PANTHER" id="PTHR47251">
    <property type="entry name" value="FINGER DOMAIN PROTEIN, PUTATIVE (AFU_ORTHOLOGUE AFUA_3G04180)-RELATED"/>
    <property type="match status" value="1"/>
</dbReference>
<evidence type="ECO:0000256" key="1">
    <source>
        <dbReference type="SAM" id="MobiDB-lite"/>
    </source>
</evidence>
<evidence type="ECO:0000313" key="3">
    <source>
        <dbReference type="EMBL" id="CAK5279978.1"/>
    </source>
</evidence>
<feature type="compositionally biased region" description="Polar residues" evidence="1">
    <location>
        <begin position="378"/>
        <end position="387"/>
    </location>
</feature>
<dbReference type="InterPro" id="IPR000467">
    <property type="entry name" value="G_patch_dom"/>
</dbReference>
<evidence type="ECO:0000313" key="4">
    <source>
        <dbReference type="Proteomes" id="UP001295794"/>
    </source>
</evidence>
<dbReference type="SUPFAM" id="SSF57667">
    <property type="entry name" value="beta-beta-alpha zinc fingers"/>
    <property type="match status" value="1"/>
</dbReference>
<accession>A0AAD2HSF0</accession>
<feature type="region of interest" description="Disordered" evidence="1">
    <location>
        <begin position="44"/>
        <end position="73"/>
    </location>
</feature>
<feature type="domain" description="G-patch" evidence="2">
    <location>
        <begin position="96"/>
        <end position="142"/>
    </location>
</feature>
<dbReference type="PROSITE" id="PS00028">
    <property type="entry name" value="ZINC_FINGER_C2H2_1"/>
    <property type="match status" value="1"/>
</dbReference>
<dbReference type="Proteomes" id="UP001295794">
    <property type="component" value="Unassembled WGS sequence"/>
</dbReference>
<dbReference type="PANTHER" id="PTHR47251:SF1">
    <property type="entry name" value="FINGER DOMAIN PROTEIN, PUTATIVE (AFU_ORTHOLOGUE AFUA_3G04180)-RELATED"/>
    <property type="match status" value="1"/>
</dbReference>
<sequence>MSKESIARWNAIPMVPGESLKVFFCRAHPSCCFSVISLQRPRSELEEDDSDGNVSIVSRSPSPSSTGPAQDDPYKYDEYLAKAAEEVITVETRIKPSNKGFAMLAKLGWTEGQPLGLSEDGRVDPVPFQIKRDLTGLGKFNQDVQMIETTVSQRRGLDSERMIKETEEQRRAREVYHHMRALDYPLIMSQDSVVRQSTLDHQLTSVIKAFYCDLCEKQFKTVVAYTEHTNSYAHHHKARFKEMQTNARGTGLETDKRKEKERKREEKELRKIAAASGMKIPKTTGAPTVAAPDANAMEVDGVALPVPPAPISKPGWAAVSGVASGFKPIAAQPDGSSSAGIPNVGSVPEPCEPVAPPPTAALATPAEPTGKAHAARQGWQNFQKKRR</sequence>
<keyword evidence="4" id="KW-1185">Reference proteome</keyword>
<dbReference type="AlphaFoldDB" id="A0AAD2HSF0"/>
<dbReference type="Pfam" id="PF01585">
    <property type="entry name" value="G-patch"/>
    <property type="match status" value="1"/>
</dbReference>